<keyword evidence="2" id="KW-1185">Reference proteome</keyword>
<organism evidence="1 2">
    <name type="scientific">Ktedonobacter racemifer DSM 44963</name>
    <dbReference type="NCBI Taxonomy" id="485913"/>
    <lineage>
        <taxon>Bacteria</taxon>
        <taxon>Bacillati</taxon>
        <taxon>Chloroflexota</taxon>
        <taxon>Ktedonobacteria</taxon>
        <taxon>Ktedonobacterales</taxon>
        <taxon>Ktedonobacteraceae</taxon>
        <taxon>Ktedonobacter</taxon>
    </lineage>
</organism>
<dbReference type="InParanoid" id="D6TYR9"/>
<sequence length="58" mass="6536">MLNRREREKSVDYAECKTILTFAHWQTSPGASVQRQKATCADRRSGASHHACSSPGMW</sequence>
<comment type="caution">
    <text evidence="1">The sequence shown here is derived from an EMBL/GenBank/DDBJ whole genome shotgun (WGS) entry which is preliminary data.</text>
</comment>
<evidence type="ECO:0000313" key="1">
    <source>
        <dbReference type="EMBL" id="EFH85144.1"/>
    </source>
</evidence>
<dbReference type="STRING" id="485913.Krac_6305"/>
<gene>
    <name evidence="1" type="ORF">Krac_6305</name>
</gene>
<reference evidence="1 2" key="1">
    <citation type="journal article" date="2011" name="Stand. Genomic Sci.">
        <title>Non-contiguous finished genome sequence and contextual data of the filamentous soil bacterium Ktedonobacter racemifer type strain (SOSP1-21).</title>
        <authorList>
            <person name="Chang Y.J."/>
            <person name="Land M."/>
            <person name="Hauser L."/>
            <person name="Chertkov O."/>
            <person name="Del Rio T.G."/>
            <person name="Nolan M."/>
            <person name="Copeland A."/>
            <person name="Tice H."/>
            <person name="Cheng J.F."/>
            <person name="Lucas S."/>
            <person name="Han C."/>
            <person name="Goodwin L."/>
            <person name="Pitluck S."/>
            <person name="Ivanova N."/>
            <person name="Ovchinikova G."/>
            <person name="Pati A."/>
            <person name="Chen A."/>
            <person name="Palaniappan K."/>
            <person name="Mavromatis K."/>
            <person name="Liolios K."/>
            <person name="Brettin T."/>
            <person name="Fiebig A."/>
            <person name="Rohde M."/>
            <person name="Abt B."/>
            <person name="Goker M."/>
            <person name="Detter J.C."/>
            <person name="Woyke T."/>
            <person name="Bristow J."/>
            <person name="Eisen J.A."/>
            <person name="Markowitz V."/>
            <person name="Hugenholtz P."/>
            <person name="Kyrpides N.C."/>
            <person name="Klenk H.P."/>
            <person name="Lapidus A."/>
        </authorList>
    </citation>
    <scope>NUCLEOTIDE SEQUENCE [LARGE SCALE GENOMIC DNA]</scope>
    <source>
        <strain evidence="2">DSM 44963</strain>
    </source>
</reference>
<evidence type="ECO:0000313" key="2">
    <source>
        <dbReference type="Proteomes" id="UP000004508"/>
    </source>
</evidence>
<dbReference type="EMBL" id="ADVG01000003">
    <property type="protein sequence ID" value="EFH85144.1"/>
    <property type="molecule type" value="Genomic_DNA"/>
</dbReference>
<dbReference type="Proteomes" id="UP000004508">
    <property type="component" value="Unassembled WGS sequence"/>
</dbReference>
<name>D6TYR9_KTERA</name>
<proteinExistence type="predicted"/>
<accession>D6TYR9</accession>
<protein>
    <submittedName>
        <fullName evidence="1">Uncharacterized protein</fullName>
    </submittedName>
</protein>
<dbReference type="AlphaFoldDB" id="D6TYR9"/>